<evidence type="ECO:0000256" key="12">
    <source>
        <dbReference type="SAM" id="MobiDB-lite"/>
    </source>
</evidence>
<protein>
    <recommendedName>
        <fullName evidence="5">N-alpha-acetyltransferase 40</fullName>
        <ecNumber evidence="4">2.3.1.257</ecNumber>
    </recommendedName>
</protein>
<comment type="similarity">
    <text evidence="3">Belongs to the acetyltransferase family. NAA40 subfamily.</text>
</comment>
<dbReference type="PANTHER" id="PTHR20531">
    <property type="entry name" value="N-ALPHA-ACETYLTRANSFERASE 40"/>
    <property type="match status" value="1"/>
</dbReference>
<evidence type="ECO:0000256" key="10">
    <source>
        <dbReference type="ARBA" id="ARBA00047821"/>
    </source>
</evidence>
<evidence type="ECO:0000313" key="15">
    <source>
        <dbReference type="Proteomes" id="UP000008311"/>
    </source>
</evidence>
<dbReference type="AlphaFoldDB" id="B9T667"/>
<keyword evidence="15" id="KW-1185">Reference proteome</keyword>
<evidence type="ECO:0000256" key="11">
    <source>
        <dbReference type="ARBA" id="ARBA00049524"/>
    </source>
</evidence>
<dbReference type="InterPro" id="IPR016181">
    <property type="entry name" value="Acyl_CoA_acyltransferase"/>
</dbReference>
<name>B9T667_RICCO</name>
<feature type="compositionally biased region" description="Polar residues" evidence="12">
    <location>
        <begin position="1"/>
        <end position="19"/>
    </location>
</feature>
<dbReference type="FunCoup" id="B9T667">
    <property type="interactions" value="2335"/>
</dbReference>
<comment type="subcellular location">
    <subcellularLocation>
        <location evidence="2">Cytoplasm</location>
    </subcellularLocation>
    <subcellularLocation>
        <location evidence="1">Nucleus</location>
    </subcellularLocation>
</comment>
<dbReference type="PANTHER" id="PTHR20531:SF1">
    <property type="entry name" value="N-ALPHA-ACETYLTRANSFERASE 40"/>
    <property type="match status" value="1"/>
</dbReference>
<evidence type="ECO:0000256" key="8">
    <source>
        <dbReference type="ARBA" id="ARBA00023242"/>
    </source>
</evidence>
<keyword evidence="6" id="KW-0963">Cytoplasm</keyword>
<dbReference type="SUPFAM" id="SSF55729">
    <property type="entry name" value="Acyl-CoA N-acyltransferases (Nat)"/>
    <property type="match status" value="1"/>
</dbReference>
<evidence type="ECO:0000256" key="9">
    <source>
        <dbReference type="ARBA" id="ARBA00023315"/>
    </source>
</evidence>
<keyword evidence="7" id="KW-0808">Transferase</keyword>
<dbReference type="GO" id="GO:0043998">
    <property type="term" value="F:histone H2A acetyltransferase activity"/>
    <property type="evidence" value="ECO:0000318"/>
    <property type="project" value="GO_Central"/>
</dbReference>
<evidence type="ECO:0000256" key="1">
    <source>
        <dbReference type="ARBA" id="ARBA00004123"/>
    </source>
</evidence>
<dbReference type="EMBL" id="EQ974582">
    <property type="protein sequence ID" value="EEF28648.1"/>
    <property type="molecule type" value="Genomic_DNA"/>
</dbReference>
<dbReference type="GO" id="GO:0005634">
    <property type="term" value="C:nucleus"/>
    <property type="evidence" value="ECO:0000318"/>
    <property type="project" value="GO_Central"/>
</dbReference>
<accession>B9T667</accession>
<evidence type="ECO:0000256" key="4">
    <source>
        <dbReference type="ARBA" id="ARBA00012950"/>
    </source>
</evidence>
<dbReference type="GO" id="GO:1990189">
    <property type="term" value="F:protein N-terminal-serine acetyltransferase activity"/>
    <property type="evidence" value="ECO:0000318"/>
    <property type="project" value="GO_Central"/>
</dbReference>
<dbReference type="InParanoid" id="B9T667"/>
<dbReference type="InterPro" id="IPR000182">
    <property type="entry name" value="GNAT_dom"/>
</dbReference>
<keyword evidence="8" id="KW-0539">Nucleus</keyword>
<dbReference type="Pfam" id="PF00583">
    <property type="entry name" value="Acetyltransf_1"/>
    <property type="match status" value="1"/>
</dbReference>
<proteinExistence type="inferred from homology"/>
<gene>
    <name evidence="14" type="ORF">RCOM_0135420</name>
</gene>
<evidence type="ECO:0000256" key="7">
    <source>
        <dbReference type="ARBA" id="ARBA00022679"/>
    </source>
</evidence>
<dbReference type="PROSITE" id="PS51186">
    <property type="entry name" value="GNAT"/>
    <property type="match status" value="1"/>
</dbReference>
<feature type="region of interest" description="Disordered" evidence="12">
    <location>
        <begin position="1"/>
        <end position="27"/>
    </location>
</feature>
<dbReference type="eggNOG" id="KOG2488">
    <property type="taxonomic scope" value="Eukaryota"/>
</dbReference>
<dbReference type="InterPro" id="IPR039949">
    <property type="entry name" value="NAA40"/>
</dbReference>
<dbReference type="Proteomes" id="UP000008311">
    <property type="component" value="Unassembled WGS sequence"/>
</dbReference>
<evidence type="ECO:0000313" key="14">
    <source>
        <dbReference type="EMBL" id="EEF28648.1"/>
    </source>
</evidence>
<comment type="catalytic activity">
    <reaction evidence="11">
        <text>N-terminal L-seryl-[histone H4] + acetyl-CoA = N-terminal N(alpha)-acetyl-L-seryl-[histone H4] + CoA + H(+)</text>
        <dbReference type="Rhea" id="RHEA:50596"/>
        <dbReference type="Rhea" id="RHEA-COMP:12740"/>
        <dbReference type="Rhea" id="RHEA-COMP:12743"/>
        <dbReference type="ChEBI" id="CHEBI:15378"/>
        <dbReference type="ChEBI" id="CHEBI:57287"/>
        <dbReference type="ChEBI" id="CHEBI:57288"/>
        <dbReference type="ChEBI" id="CHEBI:64738"/>
        <dbReference type="ChEBI" id="CHEBI:83690"/>
        <dbReference type="EC" id="2.3.1.257"/>
    </reaction>
</comment>
<sequence>MESSALSTTLQDINGSNLSRQRKTKRKEIVEKRKAINELIKAASVEKDHLASFPAFRQFDRTGFSVYLESGSGDKLSSSLKRELQKLVKDNMERHYGHEWATEEKVKRREMVTPEARYIFVYEAANNNRKFIENEMILVGFVHYRFTLEEEFPVLYVYEIQLQSRVQGKGLGKFLMQLIECIARKSCMSAVVLTVQKANEAAMDFYKTKLRYNISSISPSMMGVDKNYEILCKAFDSEAEAILQTSGNKYLSTCGHVYQDGSITMAAWQLQTYTRMPADMVPLSWDTTVFHERVEYTYHIGSRYKSDA</sequence>
<organism evidence="14 15">
    <name type="scientific">Ricinus communis</name>
    <name type="common">Castor bean</name>
    <dbReference type="NCBI Taxonomy" id="3988"/>
    <lineage>
        <taxon>Eukaryota</taxon>
        <taxon>Viridiplantae</taxon>
        <taxon>Streptophyta</taxon>
        <taxon>Embryophyta</taxon>
        <taxon>Tracheophyta</taxon>
        <taxon>Spermatophyta</taxon>
        <taxon>Magnoliopsida</taxon>
        <taxon>eudicotyledons</taxon>
        <taxon>Gunneridae</taxon>
        <taxon>Pentapetalae</taxon>
        <taxon>rosids</taxon>
        <taxon>fabids</taxon>
        <taxon>Malpighiales</taxon>
        <taxon>Euphorbiaceae</taxon>
        <taxon>Acalyphoideae</taxon>
        <taxon>Acalypheae</taxon>
        <taxon>Ricinus</taxon>
    </lineage>
</organism>
<evidence type="ECO:0000256" key="5">
    <source>
        <dbReference type="ARBA" id="ARBA00015043"/>
    </source>
</evidence>
<comment type="catalytic activity">
    <reaction evidence="10">
        <text>N-terminal L-seryl-[histone H2A] + acetyl-CoA = N-terminal N(alpha)-acetyl-L-seryl-[histone H2A] + CoA + H(+)</text>
        <dbReference type="Rhea" id="RHEA:50600"/>
        <dbReference type="Rhea" id="RHEA-COMP:12742"/>
        <dbReference type="Rhea" id="RHEA-COMP:12744"/>
        <dbReference type="ChEBI" id="CHEBI:15378"/>
        <dbReference type="ChEBI" id="CHEBI:57287"/>
        <dbReference type="ChEBI" id="CHEBI:57288"/>
        <dbReference type="ChEBI" id="CHEBI:64738"/>
        <dbReference type="ChEBI" id="CHEBI:83690"/>
        <dbReference type="EC" id="2.3.1.257"/>
    </reaction>
</comment>
<dbReference type="STRING" id="3988.B9T667"/>
<dbReference type="Gene3D" id="3.40.630.30">
    <property type="match status" value="1"/>
</dbReference>
<evidence type="ECO:0000259" key="13">
    <source>
        <dbReference type="PROSITE" id="PS51186"/>
    </source>
</evidence>
<dbReference type="GO" id="GO:0005737">
    <property type="term" value="C:cytoplasm"/>
    <property type="evidence" value="ECO:0007669"/>
    <property type="project" value="UniProtKB-SubCell"/>
</dbReference>
<dbReference type="EC" id="2.3.1.257" evidence="4"/>
<dbReference type="GO" id="GO:0010485">
    <property type="term" value="F:histone H4 acetyltransferase activity"/>
    <property type="evidence" value="ECO:0000318"/>
    <property type="project" value="GO_Central"/>
</dbReference>
<evidence type="ECO:0000256" key="6">
    <source>
        <dbReference type="ARBA" id="ARBA00022490"/>
    </source>
</evidence>
<reference evidence="15" key="1">
    <citation type="journal article" date="2010" name="Nat. Biotechnol.">
        <title>Draft genome sequence of the oilseed species Ricinus communis.</title>
        <authorList>
            <person name="Chan A.P."/>
            <person name="Crabtree J."/>
            <person name="Zhao Q."/>
            <person name="Lorenzi H."/>
            <person name="Orvis J."/>
            <person name="Puiu D."/>
            <person name="Melake-Berhan A."/>
            <person name="Jones K.M."/>
            <person name="Redman J."/>
            <person name="Chen G."/>
            <person name="Cahoon E.B."/>
            <person name="Gedil M."/>
            <person name="Stanke M."/>
            <person name="Haas B.J."/>
            <person name="Wortman J.R."/>
            <person name="Fraser-Liggett C.M."/>
            <person name="Ravel J."/>
            <person name="Rabinowicz P.D."/>
        </authorList>
    </citation>
    <scope>NUCLEOTIDE SEQUENCE [LARGE SCALE GENOMIC DNA]</scope>
    <source>
        <strain evidence="15">cv. Hale</strain>
    </source>
</reference>
<evidence type="ECO:0000256" key="3">
    <source>
        <dbReference type="ARBA" id="ARBA00008870"/>
    </source>
</evidence>
<feature type="domain" description="N-acetyltransferase" evidence="13">
    <location>
        <begin position="86"/>
        <end position="236"/>
    </location>
</feature>
<dbReference type="CDD" id="cd04301">
    <property type="entry name" value="NAT_SF"/>
    <property type="match status" value="1"/>
</dbReference>
<evidence type="ECO:0000256" key="2">
    <source>
        <dbReference type="ARBA" id="ARBA00004496"/>
    </source>
</evidence>
<keyword evidence="9" id="KW-0012">Acyltransferase</keyword>